<organism evidence="10 11">
    <name type="scientific">Streptomyces xanthii</name>
    <dbReference type="NCBI Taxonomy" id="2768069"/>
    <lineage>
        <taxon>Bacteria</taxon>
        <taxon>Bacillati</taxon>
        <taxon>Actinomycetota</taxon>
        <taxon>Actinomycetes</taxon>
        <taxon>Kitasatosporales</taxon>
        <taxon>Streptomycetaceae</taxon>
        <taxon>Streptomyces</taxon>
    </lineage>
</organism>
<evidence type="ECO:0000313" key="10">
    <source>
        <dbReference type="EMBL" id="QNS09301.1"/>
    </source>
</evidence>
<dbReference type="NCBIfam" id="TIGR00262">
    <property type="entry name" value="trpA"/>
    <property type="match status" value="1"/>
</dbReference>
<dbReference type="InterPro" id="IPR013785">
    <property type="entry name" value="Aldolase_TIM"/>
</dbReference>
<dbReference type="SUPFAM" id="SSF51366">
    <property type="entry name" value="Ribulose-phoshate binding barrel"/>
    <property type="match status" value="1"/>
</dbReference>
<keyword evidence="11" id="KW-1185">Reference proteome</keyword>
<dbReference type="PANTHER" id="PTHR43406:SF1">
    <property type="entry name" value="TRYPTOPHAN SYNTHASE ALPHA CHAIN, CHLOROPLASTIC"/>
    <property type="match status" value="1"/>
</dbReference>
<evidence type="ECO:0000256" key="2">
    <source>
        <dbReference type="ARBA" id="ARBA00011270"/>
    </source>
</evidence>
<evidence type="ECO:0000256" key="4">
    <source>
        <dbReference type="ARBA" id="ARBA00022605"/>
    </source>
</evidence>
<keyword evidence="6" id="KW-0057">Aromatic amino acid biosynthesis</keyword>
<dbReference type="Proteomes" id="UP000516428">
    <property type="component" value="Plasmid unnamed1"/>
</dbReference>
<accession>A0A7H1BKP6</accession>
<dbReference type="InterPro" id="IPR011060">
    <property type="entry name" value="RibuloseP-bd_barrel"/>
</dbReference>
<dbReference type="Pfam" id="PF00290">
    <property type="entry name" value="Trp_syntA"/>
    <property type="match status" value="1"/>
</dbReference>
<evidence type="ECO:0000256" key="1">
    <source>
        <dbReference type="ARBA" id="ARBA00004733"/>
    </source>
</evidence>
<evidence type="ECO:0000256" key="7">
    <source>
        <dbReference type="ARBA" id="ARBA00023239"/>
    </source>
</evidence>
<dbReference type="UniPathway" id="UPA00035">
    <property type="reaction ID" value="UER00044"/>
</dbReference>
<keyword evidence="7 10" id="KW-0456">Lyase</keyword>
<gene>
    <name evidence="10" type="primary">trpA</name>
    <name evidence="10" type="ORF">IAG42_36775</name>
</gene>
<dbReference type="EMBL" id="CP061282">
    <property type="protein sequence ID" value="QNS09301.1"/>
    <property type="molecule type" value="Genomic_DNA"/>
</dbReference>
<comment type="catalytic activity">
    <reaction evidence="8">
        <text>(1S,2R)-1-C-(indol-3-yl)glycerol 3-phosphate + L-serine = D-glyceraldehyde 3-phosphate + L-tryptophan + H2O</text>
        <dbReference type="Rhea" id="RHEA:10532"/>
        <dbReference type="ChEBI" id="CHEBI:15377"/>
        <dbReference type="ChEBI" id="CHEBI:33384"/>
        <dbReference type="ChEBI" id="CHEBI:57912"/>
        <dbReference type="ChEBI" id="CHEBI:58866"/>
        <dbReference type="ChEBI" id="CHEBI:59776"/>
        <dbReference type="EC" id="4.2.1.20"/>
    </reaction>
</comment>
<keyword evidence="10" id="KW-0614">Plasmid</keyword>
<dbReference type="RefSeq" id="WP_188341956.1">
    <property type="nucleotide sequence ID" value="NZ_CP061282.1"/>
</dbReference>
<dbReference type="GO" id="GO:0005829">
    <property type="term" value="C:cytosol"/>
    <property type="evidence" value="ECO:0007669"/>
    <property type="project" value="TreeGrafter"/>
</dbReference>
<evidence type="ECO:0000256" key="5">
    <source>
        <dbReference type="ARBA" id="ARBA00022822"/>
    </source>
</evidence>
<dbReference type="PANTHER" id="PTHR43406">
    <property type="entry name" value="TRYPTOPHAN SYNTHASE, ALPHA CHAIN"/>
    <property type="match status" value="1"/>
</dbReference>
<dbReference type="GO" id="GO:0004834">
    <property type="term" value="F:tryptophan synthase activity"/>
    <property type="evidence" value="ECO:0007669"/>
    <property type="project" value="UniProtKB-EC"/>
</dbReference>
<dbReference type="Gene3D" id="3.20.20.70">
    <property type="entry name" value="Aldolase class I"/>
    <property type="match status" value="1"/>
</dbReference>
<keyword evidence="4" id="KW-0028">Amino-acid biosynthesis</keyword>
<dbReference type="EC" id="4.2.1.20" evidence="3"/>
<comment type="similarity">
    <text evidence="9">Belongs to the TrpA family.</text>
</comment>
<evidence type="ECO:0000256" key="8">
    <source>
        <dbReference type="ARBA" id="ARBA00049047"/>
    </source>
</evidence>
<dbReference type="InterPro" id="IPR002028">
    <property type="entry name" value="Trp_synthase_suA"/>
</dbReference>
<evidence type="ECO:0000256" key="3">
    <source>
        <dbReference type="ARBA" id="ARBA00012043"/>
    </source>
</evidence>
<name>A0A7H1BKP6_9ACTN</name>
<proteinExistence type="inferred from homology"/>
<keyword evidence="5" id="KW-0822">Tryptophan biosynthesis</keyword>
<geneLocation type="plasmid" evidence="10 11">
    <name>unnamed1</name>
</geneLocation>
<evidence type="ECO:0000256" key="9">
    <source>
        <dbReference type="RuleBase" id="RU003662"/>
    </source>
</evidence>
<evidence type="ECO:0000256" key="6">
    <source>
        <dbReference type="ARBA" id="ARBA00023141"/>
    </source>
</evidence>
<protein>
    <recommendedName>
        <fullName evidence="3">tryptophan synthase</fullName>
        <ecNumber evidence="3">4.2.1.20</ecNumber>
    </recommendedName>
</protein>
<dbReference type="AlphaFoldDB" id="A0A7H1BKP6"/>
<dbReference type="KEGG" id="sxn:IAG42_36775"/>
<reference evidence="10 11" key="1">
    <citation type="submission" date="2020-09" db="EMBL/GenBank/DDBJ databases">
        <title>A novel species.</title>
        <authorList>
            <person name="Gao J."/>
        </authorList>
    </citation>
    <scope>NUCLEOTIDE SEQUENCE [LARGE SCALE GENOMIC DNA]</scope>
    <source>
        <strain evidence="10 11">CRXT-Y-14</strain>
        <plasmid evidence="10 11">unnamed1</plasmid>
    </source>
</reference>
<comment type="subunit">
    <text evidence="2">Tetramer of two alpha and two beta chains.</text>
</comment>
<evidence type="ECO:0000313" key="11">
    <source>
        <dbReference type="Proteomes" id="UP000516428"/>
    </source>
</evidence>
<comment type="pathway">
    <text evidence="1">Amino-acid biosynthesis; L-tryptophan biosynthesis; L-tryptophan from chorismate: step 5/5.</text>
</comment>
<sequence>MSDRPGFFARRRPGRPGLAVFLNAGDPPLDLLPDLLTMLDENDVDCLELAVPFPDSVTDGPVVRRSARRALAHDVTARDVLDAVAAARPALRHLRVALLADWSHTVKGPGLGDFTRSVADAGCDGLLLHGLPPRARDPYLEAAARADLPVVTTCYAVSGPKVRAEAAAHASAYLYLVAHYGRSGTGAPLDERRLAEVLGPLQADATAPVAVGFGVRTAADITRLEGLGAHSVVVGSAGVERIERALAEHRDPVEEFAAFTRELRGATPAYLPSTAVPATTKGI</sequence>